<evidence type="ECO:0000256" key="2">
    <source>
        <dbReference type="ARBA" id="ARBA00022448"/>
    </source>
</evidence>
<dbReference type="GO" id="GO:0009279">
    <property type="term" value="C:cell outer membrane"/>
    <property type="evidence" value="ECO:0007669"/>
    <property type="project" value="UniProtKB-SubCell"/>
</dbReference>
<comment type="caution">
    <text evidence="10">The sequence shown here is derived from an EMBL/GenBank/DDBJ whole genome shotgun (WGS) entry which is preliminary data.</text>
</comment>
<dbReference type="SUPFAM" id="SSF49464">
    <property type="entry name" value="Carboxypeptidase regulatory domain-like"/>
    <property type="match status" value="1"/>
</dbReference>
<dbReference type="InterPro" id="IPR039426">
    <property type="entry name" value="TonB-dep_rcpt-like"/>
</dbReference>
<dbReference type="Gene3D" id="2.170.130.10">
    <property type="entry name" value="TonB-dependent receptor, plug domain"/>
    <property type="match status" value="1"/>
</dbReference>
<organism evidence="10 11">
    <name type="scientific">Hoylesella oralis ATCC 33269</name>
    <dbReference type="NCBI Taxonomy" id="873533"/>
    <lineage>
        <taxon>Bacteria</taxon>
        <taxon>Pseudomonadati</taxon>
        <taxon>Bacteroidota</taxon>
        <taxon>Bacteroidia</taxon>
        <taxon>Bacteroidales</taxon>
        <taxon>Prevotellaceae</taxon>
        <taxon>Hoylesella</taxon>
    </lineage>
</organism>
<dbReference type="InterPro" id="IPR037066">
    <property type="entry name" value="Plug_dom_sf"/>
</dbReference>
<evidence type="ECO:0000256" key="4">
    <source>
        <dbReference type="ARBA" id="ARBA00022692"/>
    </source>
</evidence>
<dbReference type="Gene3D" id="2.40.170.20">
    <property type="entry name" value="TonB-dependent receptor, beta-barrel domain"/>
    <property type="match status" value="1"/>
</dbReference>
<dbReference type="NCBIfam" id="TIGR04056">
    <property type="entry name" value="OMP_RagA_SusC"/>
    <property type="match status" value="1"/>
</dbReference>
<dbReference type="FunFam" id="2.170.130.10:FF:000003">
    <property type="entry name" value="SusC/RagA family TonB-linked outer membrane protein"/>
    <property type="match status" value="1"/>
</dbReference>
<name>E7RMM3_9BACT</name>
<evidence type="ECO:0000256" key="3">
    <source>
        <dbReference type="ARBA" id="ARBA00022452"/>
    </source>
</evidence>
<dbReference type="Proteomes" id="UP000005580">
    <property type="component" value="Unassembled WGS sequence"/>
</dbReference>
<dbReference type="InterPro" id="IPR036942">
    <property type="entry name" value="Beta-barrel_TonB_sf"/>
</dbReference>
<keyword evidence="4 7" id="KW-0812">Transmembrane</keyword>
<keyword evidence="11" id="KW-1185">Reference proteome</keyword>
<keyword evidence="6 7" id="KW-0998">Cell outer membrane</keyword>
<dbReference type="PROSITE" id="PS52016">
    <property type="entry name" value="TONB_DEPENDENT_REC_3"/>
    <property type="match status" value="1"/>
</dbReference>
<evidence type="ECO:0000313" key="11">
    <source>
        <dbReference type="Proteomes" id="UP000005580"/>
    </source>
</evidence>
<evidence type="ECO:0000313" key="10">
    <source>
        <dbReference type="EMBL" id="EFZ38004.1"/>
    </source>
</evidence>
<comment type="similarity">
    <text evidence="7">Belongs to the TonB-dependent receptor family.</text>
</comment>
<dbReference type="AlphaFoldDB" id="E7RMM3"/>
<dbReference type="InterPro" id="IPR012910">
    <property type="entry name" value="Plug_dom"/>
</dbReference>
<dbReference type="InterPro" id="IPR023997">
    <property type="entry name" value="TonB-dep_OMP_SusC/RagA_CS"/>
</dbReference>
<dbReference type="SUPFAM" id="SSF56935">
    <property type="entry name" value="Porins"/>
    <property type="match status" value="1"/>
</dbReference>
<evidence type="ECO:0000256" key="5">
    <source>
        <dbReference type="ARBA" id="ARBA00023136"/>
    </source>
</evidence>
<proteinExistence type="inferred from homology"/>
<keyword evidence="8" id="KW-0732">Signal</keyword>
<reference evidence="10" key="1">
    <citation type="submission" date="2011-01" db="EMBL/GenBank/DDBJ databases">
        <authorList>
            <person name="Muzny D."/>
            <person name="Qin X."/>
            <person name="Buhay C."/>
            <person name="Dugan-Rocha S."/>
            <person name="Ding Y."/>
            <person name="Chen G."/>
            <person name="Hawes A."/>
            <person name="Holder M."/>
            <person name="Jhangiani S."/>
            <person name="Johnson A."/>
            <person name="Khan Z."/>
            <person name="Li Z."/>
            <person name="Liu W."/>
            <person name="Liu X."/>
            <person name="Perez L."/>
            <person name="Shen H."/>
            <person name="Wang Q."/>
            <person name="Watt J."/>
            <person name="Xi L."/>
            <person name="Xin Y."/>
            <person name="Zhou J."/>
            <person name="Deng J."/>
            <person name="Jiang H."/>
            <person name="Liu Y."/>
            <person name="Qu J."/>
            <person name="Song X.-Z."/>
            <person name="Zhang L."/>
            <person name="Villasana D."/>
            <person name="Johnson A."/>
            <person name="Liu J."/>
            <person name="Liyanage D."/>
            <person name="Lorensuhewa L."/>
            <person name="Robinson T."/>
            <person name="Song A."/>
            <person name="Song B.-B."/>
            <person name="Dinh H."/>
            <person name="Thornton R."/>
            <person name="Coyle M."/>
            <person name="Francisco L."/>
            <person name="Jackson L."/>
            <person name="Javaid M."/>
            <person name="Korchina V."/>
            <person name="Kovar C."/>
            <person name="Mata R."/>
            <person name="Mathew T."/>
            <person name="Ngo R."/>
            <person name="Nguyen L."/>
            <person name="Nguyen N."/>
            <person name="Okwuonu G."/>
            <person name="Ongeri F."/>
            <person name="Pham C."/>
            <person name="Simmons D."/>
            <person name="Wilczek-Boney K."/>
            <person name="Hale W."/>
            <person name="Jakkamsetti A."/>
            <person name="Pham P."/>
            <person name="Ruth R."/>
            <person name="San Lucas F."/>
            <person name="Warren J."/>
            <person name="Zhang J."/>
            <person name="Zhao Z."/>
            <person name="Zhou C."/>
            <person name="Zhu D."/>
            <person name="Lee S."/>
            <person name="Bess C."/>
            <person name="Blankenburg K."/>
            <person name="Forbes L."/>
            <person name="Fu Q."/>
            <person name="Gubbala S."/>
            <person name="Hirani K."/>
            <person name="Jayaseelan J.C."/>
            <person name="Lara F."/>
            <person name="Munidasa M."/>
            <person name="Palculict T."/>
            <person name="Patil S."/>
            <person name="Pu L.-L."/>
            <person name="Saada N."/>
            <person name="Tang L."/>
            <person name="Weissenberger G."/>
            <person name="Zhu Y."/>
            <person name="Hemphill L."/>
            <person name="Shang Y."/>
            <person name="Youmans B."/>
            <person name="Ayvaz T."/>
            <person name="Ross M."/>
            <person name="Santibanez J."/>
            <person name="Aqrawi P."/>
            <person name="Gross S."/>
            <person name="Joshi V."/>
            <person name="Fowler G."/>
            <person name="Nazareth L."/>
            <person name="Reid J."/>
            <person name="Worley K."/>
            <person name="Petrosino J."/>
            <person name="Highlander S."/>
            <person name="Gibbs R."/>
        </authorList>
    </citation>
    <scope>NUCLEOTIDE SEQUENCE [LARGE SCALE GENOMIC DNA]</scope>
    <source>
        <strain evidence="10">ATCC 33269</strain>
    </source>
</reference>
<dbReference type="FunFam" id="2.60.40.1120:FF:000003">
    <property type="entry name" value="Outer membrane protein Omp121"/>
    <property type="match status" value="1"/>
</dbReference>
<evidence type="ECO:0000256" key="1">
    <source>
        <dbReference type="ARBA" id="ARBA00004571"/>
    </source>
</evidence>
<feature type="domain" description="TonB-dependent receptor plug" evidence="9">
    <location>
        <begin position="126"/>
        <end position="227"/>
    </location>
</feature>
<evidence type="ECO:0000256" key="7">
    <source>
        <dbReference type="PROSITE-ProRule" id="PRU01360"/>
    </source>
</evidence>
<dbReference type="EMBL" id="AEPE02000002">
    <property type="protein sequence ID" value="EFZ38004.1"/>
    <property type="molecule type" value="Genomic_DNA"/>
</dbReference>
<evidence type="ECO:0000259" key="9">
    <source>
        <dbReference type="Pfam" id="PF07715"/>
    </source>
</evidence>
<dbReference type="eggNOG" id="COG1629">
    <property type="taxonomic scope" value="Bacteria"/>
</dbReference>
<feature type="signal peptide" evidence="8">
    <location>
        <begin position="1"/>
        <end position="33"/>
    </location>
</feature>
<keyword evidence="2 7" id="KW-0813">Transport</keyword>
<dbReference type="InterPro" id="IPR023996">
    <property type="entry name" value="TonB-dep_OMP_SusC/RagA"/>
</dbReference>
<dbReference type="PANTHER" id="PTHR30069:SF28">
    <property type="entry name" value="TONB-DEPENDENT RECEPTOR YNCD-RELATED"/>
    <property type="match status" value="1"/>
</dbReference>
<dbReference type="Pfam" id="PF07715">
    <property type="entry name" value="Plug"/>
    <property type="match status" value="1"/>
</dbReference>
<comment type="subcellular location">
    <subcellularLocation>
        <location evidence="1 7">Cell outer membrane</location>
        <topology evidence="1 7">Multi-pass membrane protein</topology>
    </subcellularLocation>
</comment>
<dbReference type="RefSeq" id="WP_004369062.1">
    <property type="nucleotide sequence ID" value="NZ_GL833119.1"/>
</dbReference>
<dbReference type="PANTHER" id="PTHR30069">
    <property type="entry name" value="TONB-DEPENDENT OUTER MEMBRANE RECEPTOR"/>
    <property type="match status" value="1"/>
</dbReference>
<keyword evidence="3 7" id="KW-1134">Transmembrane beta strand</keyword>
<evidence type="ECO:0000256" key="8">
    <source>
        <dbReference type="SAM" id="SignalP"/>
    </source>
</evidence>
<gene>
    <name evidence="10" type="ORF">HMPREF0663_10373</name>
</gene>
<keyword evidence="5 7" id="KW-0472">Membrane</keyword>
<feature type="chain" id="PRO_5003221520" evidence="8">
    <location>
        <begin position="34"/>
        <end position="1071"/>
    </location>
</feature>
<dbReference type="Pfam" id="PF13715">
    <property type="entry name" value="CarbopepD_reg_2"/>
    <property type="match status" value="1"/>
</dbReference>
<evidence type="ECO:0000256" key="6">
    <source>
        <dbReference type="ARBA" id="ARBA00023237"/>
    </source>
</evidence>
<sequence length="1071" mass="119309">MFFVTLFQKFLSQHRFALLLWMLLFVAAYPSNAQNIIQGVVKDAAGEALVGVSVLVKGSAGNGTITNINGNYSIRADARDVLLFSYVGMKSQEIRVGNRRTVDVIMEDDASTLNDVVVVGYGTAKKQSLTGAVSAIKGDELLKGPSTNVSSLLGGKLPGLSSVQESGEPGKDQASLRIRGSQYNALYIVDGMPRSISDIDPNDIESISVLKDGASAAVYGLNAAGGVVIVTTKKGREGKPQLSYSGQYGISVNANFPEFMNGPEFAHYYNMADMMDKLANGTITKREDYKPIFTEKNIKDMLNGDPTDGWDNVNYIDKVFGTGTNVKHNLVLQGGTSDMHYLLSGGFMNQKGNIDNFDYRRYNMRVNLDSKLGKDWKITFGALGNVGRRRTPGYNSGGSDDGSEVSHEVGWLSIGHQAIMMRPYLPEQYKGLYTGTIPNNASVVYSPLAAIYQSGYKKTNSFELNSNLSLEYAAPWLTGLTFKAAGSYDYLSSQNKNLDTPYQTYTMSTASDSFGVYSLKDDPRDASSNLNHVGDGQYTSQQLVGQLSIEYARLLGKHNIDAMLLVEARDWKENGFSAYAYHVPFAELPELSLGDAIEKNPIAGYSGHTRTAGYIFRLKYDYANTYLAEFSGRYDGSYNFSGNVSNKRWGFFPSLSLGWRITNEKFMEQSKSWLDDLKIRLSVGLLGNDGVPPYSFLSTYDFGTNWISNGTAYRSLYSTAIPNLELTWSKTRSQNIGFDATLWHGLLGLEFDWFYNLNYDLLARMGGDKAPSMGGYYPTWKNNNRYCNYGFEWSISHRNRFTLAGSPFDYSVNLNMTYAKSKWLRYPDSPNTMEWRKVVGTSVDAYYAWEAEGLFRSEEEITKSAWYGSRPNVGDIKYKDKNGDNVIDEQDKAIIGRSNRPQVMMGLNIGASWNGFDLNLQFTGGFKFDVSLLGTYYNGYDDNTVWSQTFKEGANSPLWLVRDSYSIDNPNGKYPRITLSQTSHGGNNGLASTFWMRKGDYIRLKTAQLGYTLPKAWIHFVGIQRVRVFVEGSNLFTLDDLPTGIDPESPRVNNGYYPQQRTFMGGINITF</sequence>
<dbReference type="GO" id="GO:0015344">
    <property type="term" value="F:siderophore uptake transmembrane transporter activity"/>
    <property type="evidence" value="ECO:0007669"/>
    <property type="project" value="TreeGrafter"/>
</dbReference>
<dbReference type="NCBIfam" id="TIGR04057">
    <property type="entry name" value="SusC_RagA_signa"/>
    <property type="match status" value="1"/>
</dbReference>
<dbReference type="STRING" id="28134.SAMN05444288_0488"/>
<dbReference type="GO" id="GO:0044718">
    <property type="term" value="P:siderophore transmembrane transport"/>
    <property type="evidence" value="ECO:0007669"/>
    <property type="project" value="TreeGrafter"/>
</dbReference>
<dbReference type="HOGENOM" id="CLU_004317_1_1_10"/>
<dbReference type="InterPro" id="IPR008969">
    <property type="entry name" value="CarboxyPept-like_regulatory"/>
</dbReference>
<protein>
    <submittedName>
        <fullName evidence="10">TonB-linked outer membrane protein, SusC/RagA family</fullName>
    </submittedName>
</protein>
<accession>E7RMM3</accession>